<evidence type="ECO:0000313" key="1">
    <source>
        <dbReference type="EMBL" id="AJR29087.1"/>
    </source>
</evidence>
<accession>A0A0D3R2Q5</accession>
<gene>
    <name evidence="1" type="ORF">CH8/96_ORF4R</name>
</gene>
<dbReference type="Proteomes" id="UP000152551">
    <property type="component" value="Segment"/>
</dbReference>
<protein>
    <submittedName>
        <fullName evidence="1">Uncharacterized protein</fullName>
    </submittedName>
</protein>
<dbReference type="EMBL" id="KP266741">
    <property type="protein sequence ID" value="AJR29087.1"/>
    <property type="molecule type" value="Genomic_DNA"/>
</dbReference>
<proteinExistence type="predicted"/>
<reference evidence="1 2" key="1">
    <citation type="journal article" date="2015" name="PLoS ONE">
        <title>Phylogeny and differentiation of reptilian and amphibian ranaviruses detected in europe.</title>
        <authorList>
            <person name="Stohr A.C."/>
            <person name="Lopez-Bueno A."/>
            <person name="Blahak S."/>
            <person name="Caeiro M.F."/>
            <person name="Rosa G.M."/>
            <person name="Alves de Matos A.P."/>
            <person name="Martel A."/>
            <person name="Alejo A."/>
            <person name="Marschang R.E."/>
        </authorList>
    </citation>
    <scope>NUCLEOTIDE SEQUENCE [LARGE SCALE GENOMIC DNA]</scope>
    <source>
        <strain evidence="1">CH8/96</strain>
    </source>
</reference>
<sequence length="438" mass="48331">MARPLLGKTSSVRRRLESLSACSIFFFLRKFCQKMASLVFLNSPVYQMSNILLTDRRHVNRAMGGSDDGGVMVVALSPSDFKTVLGSALLTVERDMVHVVPKYLQTPGILHDMLVLLTPIFGEALSVDTRDATDVMVQQIATAGFVDVDPLHSSVSWKDNVSCPVASLAVSNAVRTMMGQPCQVTLIIDVGTQNILRDLVNLPVEMSGDLQVMSYTKDPLGKVPTVGVSVFDSGSVQKGDAHSVGAPDGLVSFHTHPVSSAVGLNYHAGWPSNVDMSSLLTMKNLMHVVVAEEGLWTMARTLSMQRLTKVLTDAEKDIMRATAFNLFLPLNELRVMGTKDSNNKSLKTYFEVFEKFTIGALMKHSGVTPTAFVDRRWLDDTIYYMGFVPWGRDMRFVVEYDLDGTNPFLATVPTLMSVKRKAKIQELFDNMVSRMVTS</sequence>
<name>A0A0D3R2Q5_9VIRU</name>
<evidence type="ECO:0000313" key="2">
    <source>
        <dbReference type="Proteomes" id="UP000152551"/>
    </source>
</evidence>
<organism evidence="1 2">
    <name type="scientific">Testudo hermanni ranavirus</name>
    <dbReference type="NCBI Taxonomy" id="89464"/>
    <lineage>
        <taxon>Viruses</taxon>
        <taxon>Varidnaviria</taxon>
        <taxon>Bamfordvirae</taxon>
        <taxon>Nucleocytoviricota</taxon>
        <taxon>Megaviricetes</taxon>
        <taxon>Pimascovirales</taxon>
        <taxon>Pimascovirales incertae sedis</taxon>
        <taxon>Iridoviridae</taxon>
        <taxon>Alphairidovirinae</taxon>
        <taxon>Ranavirus</taxon>
        <taxon>Ranavirus alytes1</taxon>
        <taxon>Common midwife toad virus</taxon>
    </lineage>
</organism>